<dbReference type="RefSeq" id="WP_012245469.1">
    <property type="nucleotide sequence ID" value="NC_010168.1"/>
</dbReference>
<dbReference type="STRING" id="288705.RSal33209_2067"/>
<evidence type="ECO:0000313" key="2">
    <source>
        <dbReference type="Proteomes" id="UP000002007"/>
    </source>
</evidence>
<dbReference type="Proteomes" id="UP000002007">
    <property type="component" value="Chromosome"/>
</dbReference>
<keyword evidence="2" id="KW-1185">Reference proteome</keyword>
<dbReference type="EMBL" id="CP000910">
    <property type="protein sequence ID" value="ABY23799.1"/>
    <property type="molecule type" value="Genomic_DNA"/>
</dbReference>
<dbReference type="eggNOG" id="COG3207">
    <property type="taxonomic scope" value="Bacteria"/>
</dbReference>
<dbReference type="HOGENOM" id="CLU_038280_0_0_11"/>
<gene>
    <name evidence="1" type="primary">pvcA</name>
    <name evidence="1" type="ordered locus">RSal33209_2067</name>
</gene>
<name>A9WSL1_RENSM</name>
<protein>
    <submittedName>
        <fullName evidence="1">Pyoverdine biosynthesis protein</fullName>
    </submittedName>
</protein>
<dbReference type="KEGG" id="rsa:RSal33209_2067"/>
<dbReference type="InterPro" id="IPR007817">
    <property type="entry name" value="Isocyanide_synthase_DIT1"/>
</dbReference>
<reference evidence="2" key="1">
    <citation type="journal article" date="2008" name="J. Bacteriol.">
        <title>Genome sequence of the fish pathogen Renibacterium salmoninarum suggests reductive evolution away from an environmental Arthrobacter ancestor.</title>
        <authorList>
            <person name="Wiens G.D."/>
            <person name="Rockey D.D."/>
            <person name="Wu Z."/>
            <person name="Chang J."/>
            <person name="Levy R."/>
            <person name="Crane S."/>
            <person name="Chen D.S."/>
            <person name="Capri G.R."/>
            <person name="Burnett J.R."/>
            <person name="Sudheesh P.S."/>
            <person name="Schipma M.J."/>
            <person name="Burd H."/>
            <person name="Bhattacharyya A."/>
            <person name="Rhodes L.D."/>
            <person name="Kaul R."/>
            <person name="Strom M.S."/>
        </authorList>
    </citation>
    <scope>NUCLEOTIDE SEQUENCE [LARGE SCALE GENOMIC DNA]</scope>
    <source>
        <strain evidence="2">ATCC 33209 / DSM 20767 / JCM 11484 / NBRC 15589 / NCIMB 2235</strain>
    </source>
</reference>
<accession>A9WSL1</accession>
<sequence>MSAAETSVQILSLLLPFRRVSRAETEDSSGAVASAKDFVQTLASIESQVATGQPLTFVLPGFPCKSPNPAKVLGALPDDGERASLRFLNQLCTKISALYSPGAVLVVCSDGHIFADAIGVDQDTIDAYFEQLQLIATAEQFQNLRFFSLRDRYPGQMDEQERQSIIDKFGPQLEQLREQVRADATLTSLYRGIIRFLVEDSVDHTGTRSALQRECRNRAYHVLQRSIAWGEIVSERFPTAIRLSIHPQPAKSTKFGLKLLESTSTWTTPWHAAPVRKGDGSVHLIRRDTVPVGARLLYRNGRPDHFAL</sequence>
<dbReference type="PANTHER" id="PTHR37285:SF5">
    <property type="entry name" value="SPORE WALL MATURATION PROTEIN DIT1"/>
    <property type="match status" value="1"/>
</dbReference>
<dbReference type="PANTHER" id="PTHR37285">
    <property type="entry name" value="SPORE WALL MATURATION PROTEIN DIT1"/>
    <property type="match status" value="1"/>
</dbReference>
<evidence type="ECO:0000313" key="1">
    <source>
        <dbReference type="EMBL" id="ABY23799.1"/>
    </source>
</evidence>
<proteinExistence type="predicted"/>
<dbReference type="AlphaFoldDB" id="A9WSL1"/>
<dbReference type="Pfam" id="PF05141">
    <property type="entry name" value="DIT1_PvcA"/>
    <property type="match status" value="1"/>
</dbReference>
<organism evidence="1 2">
    <name type="scientific">Renibacterium salmoninarum (strain ATCC 33209 / DSM 20767 / JCM 11484 / NBRC 15589 / NCIMB 2235)</name>
    <dbReference type="NCBI Taxonomy" id="288705"/>
    <lineage>
        <taxon>Bacteria</taxon>
        <taxon>Bacillati</taxon>
        <taxon>Actinomycetota</taxon>
        <taxon>Actinomycetes</taxon>
        <taxon>Micrococcales</taxon>
        <taxon>Micrococcaceae</taxon>
        <taxon>Renibacterium</taxon>
    </lineage>
</organism>